<evidence type="ECO:0000313" key="2">
    <source>
        <dbReference type="EMBL" id="RPA81020.1"/>
    </source>
</evidence>
<evidence type="ECO:0000256" key="1">
    <source>
        <dbReference type="SAM" id="MobiDB-lite"/>
    </source>
</evidence>
<feature type="region of interest" description="Disordered" evidence="1">
    <location>
        <begin position="221"/>
        <end position="252"/>
    </location>
</feature>
<accession>A0A3N4IA59</accession>
<keyword evidence="3" id="KW-1185">Reference proteome</keyword>
<evidence type="ECO:0000313" key="3">
    <source>
        <dbReference type="Proteomes" id="UP000275078"/>
    </source>
</evidence>
<protein>
    <submittedName>
        <fullName evidence="2">Uncharacterized protein</fullName>
    </submittedName>
</protein>
<proteinExistence type="predicted"/>
<gene>
    <name evidence="2" type="ORF">BJ508DRAFT_118364</name>
</gene>
<dbReference type="EMBL" id="ML119683">
    <property type="protein sequence ID" value="RPA81020.1"/>
    <property type="molecule type" value="Genomic_DNA"/>
</dbReference>
<name>A0A3N4IA59_ASCIM</name>
<feature type="region of interest" description="Disordered" evidence="1">
    <location>
        <begin position="290"/>
        <end position="314"/>
    </location>
</feature>
<reference evidence="2 3" key="1">
    <citation type="journal article" date="2018" name="Nat. Ecol. Evol.">
        <title>Pezizomycetes genomes reveal the molecular basis of ectomycorrhizal truffle lifestyle.</title>
        <authorList>
            <person name="Murat C."/>
            <person name="Payen T."/>
            <person name="Noel B."/>
            <person name="Kuo A."/>
            <person name="Morin E."/>
            <person name="Chen J."/>
            <person name="Kohler A."/>
            <person name="Krizsan K."/>
            <person name="Balestrini R."/>
            <person name="Da Silva C."/>
            <person name="Montanini B."/>
            <person name="Hainaut M."/>
            <person name="Levati E."/>
            <person name="Barry K.W."/>
            <person name="Belfiori B."/>
            <person name="Cichocki N."/>
            <person name="Clum A."/>
            <person name="Dockter R.B."/>
            <person name="Fauchery L."/>
            <person name="Guy J."/>
            <person name="Iotti M."/>
            <person name="Le Tacon F."/>
            <person name="Lindquist E.A."/>
            <person name="Lipzen A."/>
            <person name="Malagnac F."/>
            <person name="Mello A."/>
            <person name="Molinier V."/>
            <person name="Miyauchi S."/>
            <person name="Poulain J."/>
            <person name="Riccioni C."/>
            <person name="Rubini A."/>
            <person name="Sitrit Y."/>
            <person name="Splivallo R."/>
            <person name="Traeger S."/>
            <person name="Wang M."/>
            <person name="Zifcakova L."/>
            <person name="Wipf D."/>
            <person name="Zambonelli A."/>
            <person name="Paolocci F."/>
            <person name="Nowrousian M."/>
            <person name="Ottonello S."/>
            <person name="Baldrian P."/>
            <person name="Spatafora J.W."/>
            <person name="Henrissat B."/>
            <person name="Nagy L.G."/>
            <person name="Aury J.M."/>
            <person name="Wincker P."/>
            <person name="Grigoriev I.V."/>
            <person name="Bonfante P."/>
            <person name="Martin F.M."/>
        </authorList>
    </citation>
    <scope>NUCLEOTIDE SEQUENCE [LARGE SCALE GENOMIC DNA]</scope>
    <source>
        <strain evidence="2 3">RN42</strain>
    </source>
</reference>
<organism evidence="2 3">
    <name type="scientific">Ascobolus immersus RN42</name>
    <dbReference type="NCBI Taxonomy" id="1160509"/>
    <lineage>
        <taxon>Eukaryota</taxon>
        <taxon>Fungi</taxon>
        <taxon>Dikarya</taxon>
        <taxon>Ascomycota</taxon>
        <taxon>Pezizomycotina</taxon>
        <taxon>Pezizomycetes</taxon>
        <taxon>Pezizales</taxon>
        <taxon>Ascobolaceae</taxon>
        <taxon>Ascobolus</taxon>
    </lineage>
</organism>
<dbReference type="Proteomes" id="UP000275078">
    <property type="component" value="Unassembled WGS sequence"/>
</dbReference>
<dbReference type="AlphaFoldDB" id="A0A3N4IA59"/>
<sequence length="314" mass="34022">MPSCAGTFPFHSPPSLTFLTFPFKPPQTTPPTASTTTNIAHTTTMVDPTRPPKPRSILKLPPTTTFPAKLHHHLITTYRGRPEKWDSLIHILRETLGDGFVEKIAGKLPYLRETRENAVLRELKGMVERGEIPLTEAQLARLEPSPIRLNNIPLVPTPLLTQDLLETSIRNAAVTNPAVLTHPEGAAGTLTNAQLGSVVGSLEEVGNVTLGTLISMLVSEHTSTKEEKDERVVGDSQGTEGGWVPESGGLELGSDDTACGSGVEVGSNKRVSFGSVMTVEDSFGVDTVEMEFEREERENGGGKRRRVLVDSDDE</sequence>
<feature type="compositionally biased region" description="Basic and acidic residues" evidence="1">
    <location>
        <begin position="222"/>
        <end position="233"/>
    </location>
</feature>